<evidence type="ECO:0000259" key="1">
    <source>
        <dbReference type="Pfam" id="PF16823"/>
    </source>
</evidence>
<name>A0ABV8MTF9_9NEIS</name>
<dbReference type="EMBL" id="JBHSBU010000001">
    <property type="protein sequence ID" value="MFC4161563.1"/>
    <property type="molecule type" value="Genomic_DNA"/>
</dbReference>
<sequence length="172" mass="19068">MSLAIHQPLPLSWLPSATPTLAGDAITLLRALAIIDQLPVRHDDEQDERWRELEARVDLCLLMLGRLLARDGAAPESTTTALSGSQVSWLSADPPAPGSVGVLALYLSQALPLPLYLDARVTEVAAVVEGRWQVEAQFLIEAEELQDWLDKTVFRYHRREISQRKKHADDAA</sequence>
<comment type="caution">
    <text evidence="2">The sequence shown here is derived from an EMBL/GenBank/DDBJ whole genome shotgun (WGS) entry which is preliminary data.</text>
</comment>
<feature type="domain" description="Cyclic di-GMP receptor atypical PilZ" evidence="1">
    <location>
        <begin position="29"/>
        <end position="165"/>
    </location>
</feature>
<evidence type="ECO:0000313" key="3">
    <source>
        <dbReference type="Proteomes" id="UP001595791"/>
    </source>
</evidence>
<evidence type="ECO:0000313" key="2">
    <source>
        <dbReference type="EMBL" id="MFC4161563.1"/>
    </source>
</evidence>
<accession>A0ABV8MTF9</accession>
<keyword evidence="3" id="KW-1185">Reference proteome</keyword>
<dbReference type="Pfam" id="PF16823">
    <property type="entry name" value="tPilZ"/>
    <property type="match status" value="1"/>
</dbReference>
<reference evidence="3" key="1">
    <citation type="journal article" date="2019" name="Int. J. Syst. Evol. Microbiol.">
        <title>The Global Catalogue of Microorganisms (GCM) 10K type strain sequencing project: providing services to taxonomists for standard genome sequencing and annotation.</title>
        <authorList>
            <consortium name="The Broad Institute Genomics Platform"/>
            <consortium name="The Broad Institute Genome Sequencing Center for Infectious Disease"/>
            <person name="Wu L."/>
            <person name="Ma J."/>
        </authorList>
    </citation>
    <scope>NUCLEOTIDE SEQUENCE [LARGE SCALE GENOMIC DNA]</scope>
    <source>
        <strain evidence="3">LMG 29894</strain>
    </source>
</reference>
<dbReference type="InterPro" id="IPR031800">
    <property type="entry name" value="PilZ_atypical"/>
</dbReference>
<dbReference type="Proteomes" id="UP001595791">
    <property type="component" value="Unassembled WGS sequence"/>
</dbReference>
<organism evidence="2 3">
    <name type="scientific">Chitinimonas lacunae</name>
    <dbReference type="NCBI Taxonomy" id="1963018"/>
    <lineage>
        <taxon>Bacteria</taxon>
        <taxon>Pseudomonadati</taxon>
        <taxon>Pseudomonadota</taxon>
        <taxon>Betaproteobacteria</taxon>
        <taxon>Neisseriales</taxon>
        <taxon>Chitinibacteraceae</taxon>
        <taxon>Chitinimonas</taxon>
    </lineage>
</organism>
<protein>
    <submittedName>
        <fullName evidence="2">PilZ domain-containing protein</fullName>
    </submittedName>
</protein>
<gene>
    <name evidence="2" type="ORF">ACFOW7_19680</name>
</gene>
<dbReference type="RefSeq" id="WP_378167641.1">
    <property type="nucleotide sequence ID" value="NZ_JBHSBU010000001.1"/>
</dbReference>
<proteinExistence type="predicted"/>